<dbReference type="GO" id="GO:0004534">
    <property type="term" value="F:5'-3' RNA exonuclease activity"/>
    <property type="evidence" value="ECO:0007669"/>
    <property type="project" value="TreeGrafter"/>
</dbReference>
<dbReference type="STRING" id="1121316.SAMN02745207_01844"/>
<dbReference type="RefSeq" id="WP_073338137.1">
    <property type="nucleotide sequence ID" value="NZ_FQXM01000008.1"/>
</dbReference>
<dbReference type="GO" id="GO:0035312">
    <property type="term" value="F:5'-3' DNA exonuclease activity"/>
    <property type="evidence" value="ECO:0007669"/>
    <property type="project" value="TreeGrafter"/>
</dbReference>
<reference evidence="2 3" key="1">
    <citation type="submission" date="2016-11" db="EMBL/GenBank/DDBJ databases">
        <authorList>
            <person name="Jaros S."/>
            <person name="Januszkiewicz K."/>
            <person name="Wedrychowicz H."/>
        </authorList>
    </citation>
    <scope>NUCLEOTIDE SEQUENCE [LARGE SCALE GENOMIC DNA]</scope>
    <source>
        <strain evidence="2 3">DSM 8605</strain>
    </source>
</reference>
<dbReference type="AlphaFoldDB" id="A0A1M5UN88"/>
<protein>
    <recommendedName>
        <fullName evidence="1">Polymerase/histidinol phosphatase N-terminal domain-containing protein</fullName>
    </recommendedName>
</protein>
<keyword evidence="3" id="KW-1185">Reference proteome</keyword>
<evidence type="ECO:0000259" key="1">
    <source>
        <dbReference type="SMART" id="SM00481"/>
    </source>
</evidence>
<dbReference type="PANTHER" id="PTHR42924:SF3">
    <property type="entry name" value="POLYMERASE_HISTIDINOL PHOSPHATASE N-TERMINAL DOMAIN-CONTAINING PROTEIN"/>
    <property type="match status" value="1"/>
</dbReference>
<name>A0A1M5UN88_9CLOT</name>
<sequence>MLNKYDKIDMHIHSTASDGTFEPKNILEEIKFKNIKLFSLTDHDSYENVEKLKELVLEEDTHFIPGVEVSSLYKGELFHILAYGTNNSNKNFTNILMNNRRQLEEKDDNSIKYLIDKGYNIEYKDYESYIHNPQRGGWKALNFLIDNKMCEDVSDYFSRVFAGNVDMKSPVFENTVNVVDAIKGAGGIPVLAHPYYINIDVDADKRLGMLYELGIEGVECYHPNHSKERTEQCITWCKKNDIIITAGSDCHGNFIPSRKIGMMNVSVEQANLKNLIQYLQEP</sequence>
<dbReference type="InterPro" id="IPR003141">
    <property type="entry name" value="Pol/His_phosphatase_N"/>
</dbReference>
<dbReference type="Pfam" id="PF02811">
    <property type="entry name" value="PHP"/>
    <property type="match status" value="1"/>
</dbReference>
<dbReference type="SMART" id="SM00481">
    <property type="entry name" value="POLIIIAc"/>
    <property type="match status" value="1"/>
</dbReference>
<gene>
    <name evidence="2" type="ORF">SAMN02745207_01844</name>
</gene>
<dbReference type="SUPFAM" id="SSF89550">
    <property type="entry name" value="PHP domain-like"/>
    <property type="match status" value="1"/>
</dbReference>
<organism evidence="2 3">
    <name type="scientific">Clostridium grantii DSM 8605</name>
    <dbReference type="NCBI Taxonomy" id="1121316"/>
    <lineage>
        <taxon>Bacteria</taxon>
        <taxon>Bacillati</taxon>
        <taxon>Bacillota</taxon>
        <taxon>Clostridia</taxon>
        <taxon>Eubacteriales</taxon>
        <taxon>Clostridiaceae</taxon>
        <taxon>Clostridium</taxon>
    </lineage>
</organism>
<dbReference type="InterPro" id="IPR052018">
    <property type="entry name" value="PHP_domain"/>
</dbReference>
<proteinExistence type="predicted"/>
<evidence type="ECO:0000313" key="3">
    <source>
        <dbReference type="Proteomes" id="UP000184447"/>
    </source>
</evidence>
<dbReference type="Gene3D" id="1.10.150.650">
    <property type="match status" value="1"/>
</dbReference>
<evidence type="ECO:0000313" key="2">
    <source>
        <dbReference type="EMBL" id="SHH64502.1"/>
    </source>
</evidence>
<dbReference type="Proteomes" id="UP000184447">
    <property type="component" value="Unassembled WGS sequence"/>
</dbReference>
<dbReference type="InterPro" id="IPR016195">
    <property type="entry name" value="Pol/histidinol_Pase-like"/>
</dbReference>
<accession>A0A1M5UN88</accession>
<dbReference type="InterPro" id="IPR004013">
    <property type="entry name" value="PHP_dom"/>
</dbReference>
<dbReference type="PANTHER" id="PTHR42924">
    <property type="entry name" value="EXONUCLEASE"/>
    <property type="match status" value="1"/>
</dbReference>
<dbReference type="Gene3D" id="3.20.20.140">
    <property type="entry name" value="Metal-dependent hydrolases"/>
    <property type="match status" value="1"/>
</dbReference>
<dbReference type="EMBL" id="FQXM01000008">
    <property type="protein sequence ID" value="SHH64502.1"/>
    <property type="molecule type" value="Genomic_DNA"/>
</dbReference>
<dbReference type="CDD" id="cd07438">
    <property type="entry name" value="PHP_HisPPase_AMP"/>
    <property type="match status" value="1"/>
</dbReference>
<dbReference type="OrthoDB" id="9804333at2"/>
<feature type="domain" description="Polymerase/histidinol phosphatase N-terminal" evidence="1">
    <location>
        <begin position="8"/>
        <end position="73"/>
    </location>
</feature>